<evidence type="ECO:0000256" key="1">
    <source>
        <dbReference type="ARBA" id="ARBA00006082"/>
    </source>
</evidence>
<evidence type="ECO:0000313" key="6">
    <source>
        <dbReference type="EMBL" id="PHT86203.1"/>
    </source>
</evidence>
<dbReference type="PANTHER" id="PTHR10073">
    <property type="entry name" value="DNA MISMATCH REPAIR PROTEIN MLH, PMS, MUTL"/>
    <property type="match status" value="1"/>
</dbReference>
<dbReference type="Pfam" id="PF13589">
    <property type="entry name" value="HATPase_c_3"/>
    <property type="match status" value="1"/>
</dbReference>
<dbReference type="GO" id="GO:0032389">
    <property type="term" value="C:MutLalpha complex"/>
    <property type="evidence" value="ECO:0000318"/>
    <property type="project" value="GO_Central"/>
</dbReference>
<dbReference type="SUPFAM" id="SSF54211">
    <property type="entry name" value="Ribosomal protein S5 domain 2-like"/>
    <property type="match status" value="1"/>
</dbReference>
<dbReference type="PANTHER" id="PTHR10073:SF52">
    <property type="entry name" value="MISMATCH REPAIR ENDONUCLEASE PMS2"/>
    <property type="match status" value="1"/>
</dbReference>
<dbReference type="Gene3D" id="3.30.230.10">
    <property type="match status" value="1"/>
</dbReference>
<evidence type="ECO:0000313" key="7">
    <source>
        <dbReference type="Proteomes" id="UP000222542"/>
    </source>
</evidence>
<dbReference type="NCBIfam" id="TIGR00585">
    <property type="entry name" value="mutl"/>
    <property type="match status" value="1"/>
</dbReference>
<dbReference type="InterPro" id="IPR036890">
    <property type="entry name" value="HATPase_C_sf"/>
</dbReference>
<dbReference type="GO" id="GO:0016887">
    <property type="term" value="F:ATP hydrolysis activity"/>
    <property type="evidence" value="ECO:0000318"/>
    <property type="project" value="GO_Central"/>
</dbReference>
<organism evidence="6 7">
    <name type="scientific">Capsicum annuum</name>
    <name type="common">Capsicum pepper</name>
    <dbReference type="NCBI Taxonomy" id="4072"/>
    <lineage>
        <taxon>Eukaryota</taxon>
        <taxon>Viridiplantae</taxon>
        <taxon>Streptophyta</taxon>
        <taxon>Embryophyta</taxon>
        <taxon>Tracheophyta</taxon>
        <taxon>Spermatophyta</taxon>
        <taxon>Magnoliopsida</taxon>
        <taxon>eudicotyledons</taxon>
        <taxon>Gunneridae</taxon>
        <taxon>Pentapetalae</taxon>
        <taxon>asterids</taxon>
        <taxon>lamiids</taxon>
        <taxon>Solanales</taxon>
        <taxon>Solanaceae</taxon>
        <taxon>Solanoideae</taxon>
        <taxon>Capsiceae</taxon>
        <taxon>Capsicum</taxon>
    </lineage>
</organism>
<dbReference type="InterPro" id="IPR014790">
    <property type="entry name" value="MutL_C"/>
</dbReference>
<dbReference type="Pfam" id="PF08676">
    <property type="entry name" value="MutL_C"/>
    <property type="match status" value="1"/>
</dbReference>
<feature type="domain" description="DNA mismatch repair protein S5" evidence="5">
    <location>
        <begin position="226"/>
        <end position="346"/>
    </location>
</feature>
<dbReference type="STRING" id="4072.A0A1U8FBY8"/>
<dbReference type="InterPro" id="IPR002099">
    <property type="entry name" value="MutL/Mlh/PMS"/>
</dbReference>
<feature type="region of interest" description="Disordered" evidence="3">
    <location>
        <begin position="520"/>
        <end position="545"/>
    </location>
</feature>
<name>A0A1U8FBY8_CAPAN</name>
<dbReference type="SMART" id="SM00853">
    <property type="entry name" value="MutL_C"/>
    <property type="match status" value="1"/>
</dbReference>
<dbReference type="Gene3D" id="3.30.1370.100">
    <property type="entry name" value="MutL, C-terminal domain, regulatory subdomain"/>
    <property type="match status" value="1"/>
</dbReference>
<dbReference type="Gene3D" id="3.30.565.10">
    <property type="entry name" value="Histidine kinase-like ATPase, C-terminal domain"/>
    <property type="match status" value="1"/>
</dbReference>
<evidence type="ECO:0000256" key="3">
    <source>
        <dbReference type="SAM" id="MobiDB-lite"/>
    </source>
</evidence>
<dbReference type="InterPro" id="IPR038973">
    <property type="entry name" value="MutL/Mlh/Pms-like"/>
</dbReference>
<dbReference type="GO" id="GO:0030983">
    <property type="term" value="F:mismatched DNA binding"/>
    <property type="evidence" value="ECO:0007669"/>
    <property type="project" value="InterPro"/>
</dbReference>
<dbReference type="PROSITE" id="PS00058">
    <property type="entry name" value="DNA_MISMATCH_REPAIR_1"/>
    <property type="match status" value="1"/>
</dbReference>
<accession>A0A1U8FBY8</accession>
<keyword evidence="7" id="KW-1185">Reference proteome</keyword>
<dbReference type="FunFam" id="3.30.1370.100:FF:000001">
    <property type="entry name" value="Mismatch repair endonuclease pms1, putative"/>
    <property type="match status" value="1"/>
</dbReference>
<dbReference type="InterPro" id="IPR014762">
    <property type="entry name" value="DNA_mismatch_repair_CS"/>
</dbReference>
<comment type="similarity">
    <text evidence="1">Belongs to the DNA mismatch repair MutL/HexB family.</text>
</comment>
<dbReference type="CDD" id="cd16926">
    <property type="entry name" value="HATPase_MutL-MLH-PMS-like"/>
    <property type="match status" value="1"/>
</dbReference>
<dbReference type="GO" id="GO:0140664">
    <property type="term" value="F:ATP-dependent DNA damage sensor activity"/>
    <property type="evidence" value="ECO:0007669"/>
    <property type="project" value="InterPro"/>
</dbReference>
<dbReference type="Proteomes" id="UP000222542">
    <property type="component" value="Unassembled WGS sequence"/>
</dbReference>
<dbReference type="GO" id="GO:0009555">
    <property type="term" value="P:pollen development"/>
    <property type="evidence" value="ECO:0007669"/>
    <property type="project" value="EnsemblPlants"/>
</dbReference>
<evidence type="ECO:0000259" key="4">
    <source>
        <dbReference type="SMART" id="SM00853"/>
    </source>
</evidence>
<dbReference type="FunFam" id="3.30.565.10:FF:000014">
    <property type="entry name" value="Mismatch repair endonuclease pms1, putative"/>
    <property type="match status" value="1"/>
</dbReference>
<dbReference type="OrthoDB" id="1276314at2759"/>
<dbReference type="KEGG" id="cann:107855694"/>
<dbReference type="FunFam" id="3.30.230.10:FF:000054">
    <property type="entry name" value="DNA mismatch repair protein PMS1"/>
    <property type="match status" value="1"/>
</dbReference>
<dbReference type="InterPro" id="IPR020568">
    <property type="entry name" value="Ribosomal_Su5_D2-typ_SF"/>
</dbReference>
<dbReference type="SUPFAM" id="SSF55874">
    <property type="entry name" value="ATPase domain of HSP90 chaperone/DNA topoisomerase II/histidine kinase"/>
    <property type="match status" value="1"/>
</dbReference>
<dbReference type="Gramene" id="PHT86203">
    <property type="protein sequence ID" value="PHT86203"/>
    <property type="gene ID" value="T459_08309"/>
</dbReference>
<evidence type="ECO:0000256" key="2">
    <source>
        <dbReference type="ARBA" id="ARBA00022763"/>
    </source>
</evidence>
<dbReference type="GO" id="GO:0006298">
    <property type="term" value="P:mismatch repair"/>
    <property type="evidence" value="ECO:0000318"/>
    <property type="project" value="GO_Central"/>
</dbReference>
<proteinExistence type="inferred from homology"/>
<comment type="caution">
    <text evidence="6">The sequence shown here is derived from an EMBL/GenBank/DDBJ whole genome shotgun (WGS) entry which is preliminary data.</text>
</comment>
<keyword evidence="2" id="KW-0227">DNA damage</keyword>
<dbReference type="AlphaFoldDB" id="A0A1U8FBY8"/>
<gene>
    <name evidence="6" type="ORF">T459_08309</name>
</gene>
<dbReference type="EMBL" id="AYRZ02000003">
    <property type="protein sequence ID" value="PHT86203.1"/>
    <property type="molecule type" value="Genomic_DNA"/>
</dbReference>
<reference evidence="6 7" key="1">
    <citation type="journal article" date="2014" name="Nat. Genet.">
        <title>Genome sequence of the hot pepper provides insights into the evolution of pungency in Capsicum species.</title>
        <authorList>
            <person name="Kim S."/>
            <person name="Park M."/>
            <person name="Yeom S.I."/>
            <person name="Kim Y.M."/>
            <person name="Lee J.M."/>
            <person name="Lee H.A."/>
            <person name="Seo E."/>
            <person name="Choi J."/>
            <person name="Cheong K."/>
            <person name="Kim K.T."/>
            <person name="Jung K."/>
            <person name="Lee G.W."/>
            <person name="Oh S.K."/>
            <person name="Bae C."/>
            <person name="Kim S.B."/>
            <person name="Lee H.Y."/>
            <person name="Kim S.Y."/>
            <person name="Kim M.S."/>
            <person name="Kang B.C."/>
            <person name="Jo Y.D."/>
            <person name="Yang H.B."/>
            <person name="Jeong H.J."/>
            <person name="Kang W.H."/>
            <person name="Kwon J.K."/>
            <person name="Shin C."/>
            <person name="Lim J.Y."/>
            <person name="Park J.H."/>
            <person name="Huh J.H."/>
            <person name="Kim J.S."/>
            <person name="Kim B.D."/>
            <person name="Cohen O."/>
            <person name="Paran I."/>
            <person name="Suh M.C."/>
            <person name="Lee S.B."/>
            <person name="Kim Y.K."/>
            <person name="Shin Y."/>
            <person name="Noh S.J."/>
            <person name="Park J."/>
            <person name="Seo Y.S."/>
            <person name="Kwon S.Y."/>
            <person name="Kim H.A."/>
            <person name="Park J.M."/>
            <person name="Kim H.J."/>
            <person name="Choi S.B."/>
            <person name="Bosland P.W."/>
            <person name="Reeves G."/>
            <person name="Jo S.H."/>
            <person name="Lee B.W."/>
            <person name="Cho H.T."/>
            <person name="Choi H.S."/>
            <person name="Lee M.S."/>
            <person name="Yu Y."/>
            <person name="Do Choi Y."/>
            <person name="Park B.S."/>
            <person name="van Deynze A."/>
            <person name="Ashrafi H."/>
            <person name="Hill T."/>
            <person name="Kim W.T."/>
            <person name="Pai H.S."/>
            <person name="Ahn H.K."/>
            <person name="Yeam I."/>
            <person name="Giovannoni J.J."/>
            <person name="Rose J.K."/>
            <person name="Sorensen I."/>
            <person name="Lee S.J."/>
            <person name="Kim R.W."/>
            <person name="Choi I.Y."/>
            <person name="Choi B.S."/>
            <person name="Lim J.S."/>
            <person name="Lee Y.H."/>
            <person name="Choi D."/>
        </authorList>
    </citation>
    <scope>NUCLEOTIDE SEQUENCE [LARGE SCALE GENOMIC DNA]</scope>
    <source>
        <strain evidence="7">cv. CM334</strain>
    </source>
</reference>
<dbReference type="SMART" id="SM01340">
    <property type="entry name" value="DNA_mis_repair"/>
    <property type="match status" value="1"/>
</dbReference>
<dbReference type="InterPro" id="IPR037198">
    <property type="entry name" value="MutL_C_sf"/>
</dbReference>
<dbReference type="OMA" id="MRPRRMP"/>
<dbReference type="InterPro" id="IPR013507">
    <property type="entry name" value="DNA_mismatch_S5_2-like"/>
</dbReference>
<dbReference type="Gene3D" id="3.30.1540.20">
    <property type="entry name" value="MutL, C-terminal domain, dimerisation subdomain"/>
    <property type="match status" value="1"/>
</dbReference>
<dbReference type="SUPFAM" id="SSF118116">
    <property type="entry name" value="DNA mismatch repair protein MutL"/>
    <property type="match status" value="1"/>
</dbReference>
<dbReference type="SMR" id="A0A1U8FBY8"/>
<feature type="domain" description="MutL C-terminal dimerisation" evidence="4">
    <location>
        <begin position="735"/>
        <end position="892"/>
    </location>
</feature>
<dbReference type="GO" id="GO:0005524">
    <property type="term" value="F:ATP binding"/>
    <property type="evidence" value="ECO:0007669"/>
    <property type="project" value="InterPro"/>
</dbReference>
<reference evidence="6 7" key="2">
    <citation type="journal article" date="2017" name="Genome Biol.">
        <title>New reference genome sequences of hot pepper reveal the massive evolution of plant disease-resistance genes by retroduplication.</title>
        <authorList>
            <person name="Kim S."/>
            <person name="Park J."/>
            <person name="Yeom S.I."/>
            <person name="Kim Y.M."/>
            <person name="Seo E."/>
            <person name="Kim K.T."/>
            <person name="Kim M.S."/>
            <person name="Lee J.M."/>
            <person name="Cheong K."/>
            <person name="Shin H.S."/>
            <person name="Kim S.B."/>
            <person name="Han K."/>
            <person name="Lee J."/>
            <person name="Park M."/>
            <person name="Lee H.A."/>
            <person name="Lee H.Y."/>
            <person name="Lee Y."/>
            <person name="Oh S."/>
            <person name="Lee J.H."/>
            <person name="Choi E."/>
            <person name="Choi E."/>
            <person name="Lee S.E."/>
            <person name="Jeon J."/>
            <person name="Kim H."/>
            <person name="Choi G."/>
            <person name="Song H."/>
            <person name="Lee J."/>
            <person name="Lee S.C."/>
            <person name="Kwon J.K."/>
            <person name="Lee H.Y."/>
            <person name="Koo N."/>
            <person name="Hong Y."/>
            <person name="Kim R.W."/>
            <person name="Kang W.H."/>
            <person name="Huh J.H."/>
            <person name="Kang B.C."/>
            <person name="Yang T.J."/>
            <person name="Lee Y.H."/>
            <person name="Bennetzen J.L."/>
            <person name="Choi D."/>
        </authorList>
    </citation>
    <scope>NUCLEOTIDE SEQUENCE [LARGE SCALE GENOMIC DNA]</scope>
    <source>
        <strain evidence="7">cv. CM334</strain>
    </source>
</reference>
<dbReference type="Pfam" id="PF01119">
    <property type="entry name" value="DNA_mis_repair"/>
    <property type="match status" value="1"/>
</dbReference>
<evidence type="ECO:0000259" key="5">
    <source>
        <dbReference type="SMART" id="SM01340"/>
    </source>
</evidence>
<dbReference type="InterPro" id="IPR014721">
    <property type="entry name" value="Ribsml_uS5_D2-typ_fold_subgr"/>
</dbReference>
<protein>
    <submittedName>
        <fullName evidence="6">DNA mismatch repair protein PMS1</fullName>
    </submittedName>
</protein>
<dbReference type="InterPro" id="IPR042120">
    <property type="entry name" value="MutL_C_dimsub"/>
</dbReference>
<dbReference type="GO" id="GO:0048316">
    <property type="term" value="P:seed development"/>
    <property type="evidence" value="ECO:0007669"/>
    <property type="project" value="EnsemblPlants"/>
</dbReference>
<dbReference type="InterPro" id="IPR042121">
    <property type="entry name" value="MutL_C_regsub"/>
</dbReference>
<sequence>MDGAAATGGSPSTIKPINKGVVHRICAGQVILDLPSAVKELVENSLDAGATSIEVSLKDYGAESFQVIDNGCGIPPHNFKVLALKHHTSKLSDFPDLQSLATFGFRGEALSSLCALGDLTVETRTKNEQIATHLTFDNSGLLIAERNTARQVGTTVTVKKLFSTLPVRSKEFHRNIRKEYGKLITLLNAYALISKGIRLVCTNSALKNAKSVVLKTQGSGSLKDNIITIFGMSTFTCLEPLKVCLSDSCTVEGFISKPGNGSGRNLGDRQYFFVNGRPVDMPKVGKLVNELYRGANSRQYPIAIMNFVIPPRAFDVNVTPDKRKIFLSDEGSILRFLREALEKIYSSNYASYAVNSLQEVEEKHTSTHSHLEAFQFQPKQLLSDTADTQEGDCGGELRKDGHFLNKAQELKDTSVMEVMLNDRNRSTEKDFSLRFHGKKKDNNSSRSPWQEVGGLTTAISDRHALNPGSKKKRCIDSACDVDRASIVQSSLTKFVTVNKRKHENMSTMLSEVSLLRNGLSVYPSGEDNSLKDTTSGRSPDNPVKDDKCDGVTINESGSSKFSKTDKFLHQMKHSRISTVLDQTNNLSPPGNSIQNGKFEEEHEVQMNELCVAEPLPLDSTCNNIHGVSENMVDAASSEQPVSLTLDAPKASSDLKIVSTLQFSVKELISRRKQRLSRLQLLNPISQRMKTKRDYAAATLELSESENEEAKARALAAATNELEKLFKKEDFTRMKVIGQFNLGFIIARLDQDLFIVDQHAADEKYNFERLSQSTILNQQPLFRPLTMELSPEEEIVISIHNDTFRRNGFLLEEDMCAPPGCRFKLKAVPFSKNITFGIADVKELISILADSEEECSVMGTYRNDRADSLCPPRVRAMLASRACKSSVVVGDPLDRNEMQKILDNLSRLKSPWNCPHGRPTMRHLVDLRTVHKRHEADETTL</sequence>
<dbReference type="CDD" id="cd03484">
    <property type="entry name" value="MutL_Trans_hPMS_2_like"/>
    <property type="match status" value="1"/>
</dbReference>
<dbReference type="GO" id="GO:0006310">
    <property type="term" value="P:DNA recombination"/>
    <property type="evidence" value="ECO:0007669"/>
    <property type="project" value="EnsemblPlants"/>
</dbReference>